<evidence type="ECO:0000313" key="5">
    <source>
        <dbReference type="EMBL" id="NVI50242.1"/>
    </source>
</evidence>
<dbReference type="PANTHER" id="PTHR44688">
    <property type="entry name" value="DNA-BINDING TRANSCRIPTIONAL ACTIVATOR DEVR_DOSR"/>
    <property type="match status" value="1"/>
</dbReference>
<name>A0A973W9X9_9BRAD</name>
<evidence type="ECO:0000256" key="3">
    <source>
        <dbReference type="ARBA" id="ARBA00023163"/>
    </source>
</evidence>
<dbReference type="AlphaFoldDB" id="A0A973W9X9"/>
<dbReference type="PROSITE" id="PS00622">
    <property type="entry name" value="HTH_LUXR_1"/>
    <property type="match status" value="1"/>
</dbReference>
<feature type="domain" description="HTH luxR-type" evidence="4">
    <location>
        <begin position="10"/>
        <end position="75"/>
    </location>
</feature>
<dbReference type="PANTHER" id="PTHR44688:SF16">
    <property type="entry name" value="DNA-BINDING TRANSCRIPTIONAL ACTIVATOR DEVR_DOSR"/>
    <property type="match status" value="1"/>
</dbReference>
<proteinExistence type="predicted"/>
<keyword evidence="1" id="KW-0805">Transcription regulation</keyword>
<dbReference type="Gene3D" id="1.10.10.10">
    <property type="entry name" value="Winged helix-like DNA-binding domain superfamily/Winged helix DNA-binding domain"/>
    <property type="match status" value="1"/>
</dbReference>
<dbReference type="InterPro" id="IPR000792">
    <property type="entry name" value="Tscrpt_reg_LuxR_C"/>
</dbReference>
<keyword evidence="3" id="KW-0804">Transcription</keyword>
<dbReference type="RefSeq" id="WP_084518710.1">
    <property type="nucleotide sequence ID" value="NZ_CP088290.1"/>
</dbReference>
<dbReference type="SMART" id="SM00421">
    <property type="entry name" value="HTH_LUXR"/>
    <property type="match status" value="1"/>
</dbReference>
<dbReference type="InterPro" id="IPR036388">
    <property type="entry name" value="WH-like_DNA-bd_sf"/>
</dbReference>
<gene>
    <name evidence="5" type="ORF">HAP48_046885</name>
</gene>
<dbReference type="EMBL" id="JAAOLE020000002">
    <property type="protein sequence ID" value="NVI50242.1"/>
    <property type="molecule type" value="Genomic_DNA"/>
</dbReference>
<evidence type="ECO:0000256" key="1">
    <source>
        <dbReference type="ARBA" id="ARBA00023015"/>
    </source>
</evidence>
<dbReference type="PROSITE" id="PS50043">
    <property type="entry name" value="HTH_LUXR_2"/>
    <property type="match status" value="1"/>
</dbReference>
<organism evidence="5">
    <name type="scientific">Bradyrhizobium septentrionale</name>
    <dbReference type="NCBI Taxonomy" id="1404411"/>
    <lineage>
        <taxon>Bacteria</taxon>
        <taxon>Pseudomonadati</taxon>
        <taxon>Pseudomonadota</taxon>
        <taxon>Alphaproteobacteria</taxon>
        <taxon>Hyphomicrobiales</taxon>
        <taxon>Nitrobacteraceae</taxon>
        <taxon>Bradyrhizobium</taxon>
    </lineage>
</organism>
<accession>A0A973W9X9</accession>
<dbReference type="InterPro" id="IPR016032">
    <property type="entry name" value="Sig_transdc_resp-reg_C-effctor"/>
</dbReference>
<dbReference type="CDD" id="cd06170">
    <property type="entry name" value="LuxR_C_like"/>
    <property type="match status" value="1"/>
</dbReference>
<dbReference type="Pfam" id="PF00196">
    <property type="entry name" value="GerE"/>
    <property type="match status" value="1"/>
</dbReference>
<dbReference type="GO" id="GO:0006355">
    <property type="term" value="P:regulation of DNA-templated transcription"/>
    <property type="evidence" value="ECO:0007669"/>
    <property type="project" value="InterPro"/>
</dbReference>
<protein>
    <submittedName>
        <fullName evidence="5">Response regulator transcription factor</fullName>
    </submittedName>
</protein>
<reference evidence="5" key="1">
    <citation type="submission" date="2020-06" db="EMBL/GenBank/DDBJ databases">
        <title>Whole Genome Sequence of Bradyrhizobium sp. Strain 1S1.</title>
        <authorList>
            <person name="Bromfield E.S.P."/>
            <person name="Cloutier S."/>
        </authorList>
    </citation>
    <scope>NUCLEOTIDE SEQUENCE [LARGE SCALE GENOMIC DNA]</scope>
    <source>
        <strain evidence="5">1S1</strain>
    </source>
</reference>
<dbReference type="GO" id="GO:0003677">
    <property type="term" value="F:DNA binding"/>
    <property type="evidence" value="ECO:0007669"/>
    <property type="project" value="UniProtKB-KW"/>
</dbReference>
<dbReference type="PRINTS" id="PR00038">
    <property type="entry name" value="HTHLUXR"/>
</dbReference>
<evidence type="ECO:0000259" key="4">
    <source>
        <dbReference type="PROSITE" id="PS50043"/>
    </source>
</evidence>
<comment type="caution">
    <text evidence="5">The sequence shown here is derived from an EMBL/GenBank/DDBJ whole genome shotgun (WGS) entry which is preliminary data.</text>
</comment>
<keyword evidence="2" id="KW-0238">DNA-binding</keyword>
<dbReference type="SUPFAM" id="SSF46894">
    <property type="entry name" value="C-terminal effector domain of the bipartite response regulators"/>
    <property type="match status" value="1"/>
</dbReference>
<evidence type="ECO:0000256" key="2">
    <source>
        <dbReference type="ARBA" id="ARBA00023125"/>
    </source>
</evidence>
<sequence>MRLTWWPQQPAFDLSGLTPREENVARLVGRGRSNKRIARDLALSESTVKHHIHNIFGKMGLSRRSQMMRAIRDDPQSVAGAQRLSA</sequence>